<gene>
    <name evidence="1" type="ORF">DFP72DRAFT_873265</name>
</gene>
<organism evidence="1 2">
    <name type="scientific">Ephemerocybe angulata</name>
    <dbReference type="NCBI Taxonomy" id="980116"/>
    <lineage>
        <taxon>Eukaryota</taxon>
        <taxon>Fungi</taxon>
        <taxon>Dikarya</taxon>
        <taxon>Basidiomycota</taxon>
        <taxon>Agaricomycotina</taxon>
        <taxon>Agaricomycetes</taxon>
        <taxon>Agaricomycetidae</taxon>
        <taxon>Agaricales</taxon>
        <taxon>Agaricineae</taxon>
        <taxon>Psathyrellaceae</taxon>
        <taxon>Ephemerocybe</taxon>
    </lineage>
</organism>
<evidence type="ECO:0008006" key="3">
    <source>
        <dbReference type="Google" id="ProtNLM"/>
    </source>
</evidence>
<dbReference type="Gene3D" id="3.80.10.10">
    <property type="entry name" value="Ribonuclease Inhibitor"/>
    <property type="match status" value="1"/>
</dbReference>
<accession>A0A8H6IDS4</accession>
<dbReference type="AlphaFoldDB" id="A0A8H6IDS4"/>
<dbReference type="InterPro" id="IPR032675">
    <property type="entry name" value="LRR_dom_sf"/>
</dbReference>
<proteinExistence type="predicted"/>
<comment type="caution">
    <text evidence="1">The sequence shown here is derived from an EMBL/GenBank/DDBJ whole genome shotgun (WGS) entry which is preliminary data.</text>
</comment>
<dbReference type="OrthoDB" id="2860173at2759"/>
<keyword evidence="2" id="KW-1185">Reference proteome</keyword>
<reference evidence="1 2" key="1">
    <citation type="submission" date="2020-07" db="EMBL/GenBank/DDBJ databases">
        <title>Comparative genomics of pyrophilous fungi reveals a link between fire events and developmental genes.</title>
        <authorList>
            <consortium name="DOE Joint Genome Institute"/>
            <person name="Steindorff A.S."/>
            <person name="Carver A."/>
            <person name="Calhoun S."/>
            <person name="Stillman K."/>
            <person name="Liu H."/>
            <person name="Lipzen A."/>
            <person name="Pangilinan J."/>
            <person name="Labutti K."/>
            <person name="Bruns T.D."/>
            <person name="Grigoriev I.V."/>
        </authorList>
    </citation>
    <scope>NUCLEOTIDE SEQUENCE [LARGE SCALE GENOMIC DNA]</scope>
    <source>
        <strain evidence="1 2">CBS 144469</strain>
    </source>
</reference>
<name>A0A8H6IDS4_9AGAR</name>
<protein>
    <recommendedName>
        <fullName evidence="3">F-box domain-containing protein</fullName>
    </recommendedName>
</protein>
<evidence type="ECO:0000313" key="2">
    <source>
        <dbReference type="Proteomes" id="UP000521943"/>
    </source>
</evidence>
<dbReference type="EMBL" id="JACGCI010000005">
    <property type="protein sequence ID" value="KAF6763725.1"/>
    <property type="molecule type" value="Genomic_DNA"/>
</dbReference>
<sequence length="480" mass="53274">MVGTLIDVVEPMLSLLYRDTATLASCSLVCREWVPYCRRWLFEDVDLTIRDGSRGAMGSRHARLYKFMDFTSTAQSPCSFTRSVERIQVDASFTPYQIADLETIDLPKLHSLRIKPSPDPIPSYLLSAISTAFAERVDDLDITGVKFSTVLAMIKFLCAFRRLKELALGNNTVAHDLEDIRLDFCLSPDLHSLRLSDDLGNMDPVAHKWLLDQLRSGCSNLKSFEPKGRKVTGPEVYPDCLRAISERVEELKLHILEPKDAEALPYDLTFPNLRTMHLECRVCDVTSGKSPVSGGSAGSPDEIPVGNTIVKRGQILDMVNIFGVEVDVSLGILTALLKAPSLAKIAITLSHIESRNKTNEDAILCTAHTLPYISFQVFDNTLAKIGPKSLPMLQSVEFLVDGCLGRPEDERCFDVTWMADFAMPLPDGLGGSCAMTVLVKEPEKAEGVAFEEFSPVFLDFLFPASRERSDLTLSVFRLET</sequence>
<dbReference type="Proteomes" id="UP000521943">
    <property type="component" value="Unassembled WGS sequence"/>
</dbReference>
<evidence type="ECO:0000313" key="1">
    <source>
        <dbReference type="EMBL" id="KAF6763725.1"/>
    </source>
</evidence>